<protein>
    <submittedName>
        <fullName evidence="12">Zinc finger protein 271-like isoform X1</fullName>
    </submittedName>
</protein>
<dbReference type="PANTHER" id="PTHR24393:SF151">
    <property type="entry name" value="C2H2-TYPE DOMAIN-CONTAINING PROTEIN"/>
    <property type="match status" value="1"/>
</dbReference>
<keyword evidence="13" id="KW-1185">Reference proteome</keyword>
<dbReference type="FunFam" id="3.30.160.60:FF:000100">
    <property type="entry name" value="Zinc finger 45-like"/>
    <property type="match status" value="2"/>
</dbReference>
<keyword evidence="3" id="KW-0677">Repeat</keyword>
<feature type="domain" description="C2H2-type" evidence="11">
    <location>
        <begin position="36"/>
        <end position="57"/>
    </location>
</feature>
<keyword evidence="7" id="KW-0238">DNA-binding</keyword>
<keyword evidence="5" id="KW-0862">Zinc</keyword>
<feature type="domain" description="C2H2-type" evidence="11">
    <location>
        <begin position="559"/>
        <end position="586"/>
    </location>
</feature>
<dbReference type="PANTHER" id="PTHR24393">
    <property type="entry name" value="ZINC FINGER PROTEIN"/>
    <property type="match status" value="1"/>
</dbReference>
<evidence type="ECO:0000256" key="2">
    <source>
        <dbReference type="ARBA" id="ARBA00022723"/>
    </source>
</evidence>
<dbReference type="SUPFAM" id="SSF57667">
    <property type="entry name" value="beta-beta-alpha zinc fingers"/>
    <property type="match status" value="8"/>
</dbReference>
<feature type="domain" description="C2H2-type" evidence="11">
    <location>
        <begin position="587"/>
        <end position="614"/>
    </location>
</feature>
<keyword evidence="9" id="KW-0539">Nucleus</keyword>
<dbReference type="FunFam" id="3.30.160.60:FF:000688">
    <property type="entry name" value="zinc finger protein 197 isoform X1"/>
    <property type="match status" value="1"/>
</dbReference>
<feature type="domain" description="C2H2-type" evidence="11">
    <location>
        <begin position="699"/>
        <end position="726"/>
    </location>
</feature>
<evidence type="ECO:0000256" key="10">
    <source>
        <dbReference type="PROSITE-ProRule" id="PRU00042"/>
    </source>
</evidence>
<dbReference type="PROSITE" id="PS50157">
    <property type="entry name" value="ZINC_FINGER_C2H2_2"/>
    <property type="match status" value="10"/>
</dbReference>
<feature type="domain" description="C2H2-type" evidence="11">
    <location>
        <begin position="671"/>
        <end position="698"/>
    </location>
</feature>
<keyword evidence="4 10" id="KW-0863">Zinc-finger</keyword>
<feature type="domain" description="C2H2-type" evidence="11">
    <location>
        <begin position="615"/>
        <end position="642"/>
    </location>
</feature>
<feature type="domain" description="C2H2-type" evidence="11">
    <location>
        <begin position="643"/>
        <end position="670"/>
    </location>
</feature>
<dbReference type="InterPro" id="IPR013087">
    <property type="entry name" value="Znf_C2H2_type"/>
</dbReference>
<dbReference type="FunFam" id="3.30.160.60:FF:001228">
    <property type="entry name" value="Zinc finger protein 236"/>
    <property type="match status" value="1"/>
</dbReference>
<dbReference type="GO" id="GO:0001228">
    <property type="term" value="F:DNA-binding transcription activator activity, RNA polymerase II-specific"/>
    <property type="evidence" value="ECO:0007669"/>
    <property type="project" value="TreeGrafter"/>
</dbReference>
<proteinExistence type="predicted"/>
<dbReference type="AlphaFoldDB" id="A0AAD8CIF0"/>
<keyword evidence="8" id="KW-0804">Transcription</keyword>
<evidence type="ECO:0000259" key="11">
    <source>
        <dbReference type="PROSITE" id="PS50157"/>
    </source>
</evidence>
<reference evidence="12" key="1">
    <citation type="submission" date="2022-02" db="EMBL/GenBank/DDBJ databases">
        <title>Atlantic sturgeon de novo genome assembly.</title>
        <authorList>
            <person name="Stock M."/>
            <person name="Klopp C."/>
            <person name="Guiguen Y."/>
            <person name="Cabau C."/>
            <person name="Parinello H."/>
            <person name="Santidrian Yebra-Pimentel E."/>
            <person name="Kuhl H."/>
            <person name="Dirks R.P."/>
            <person name="Guessner J."/>
            <person name="Wuertz S."/>
            <person name="Du K."/>
            <person name="Schartl M."/>
        </authorList>
    </citation>
    <scope>NUCLEOTIDE SEQUENCE</scope>
    <source>
        <strain evidence="12">STURGEONOMICS-FGT-2020</strain>
        <tissue evidence="12">Whole blood</tissue>
    </source>
</reference>
<evidence type="ECO:0000256" key="8">
    <source>
        <dbReference type="ARBA" id="ARBA00023163"/>
    </source>
</evidence>
<dbReference type="FunFam" id="3.30.160.60:FF:000512">
    <property type="entry name" value="zinc finger protein 197 isoform X1"/>
    <property type="match status" value="1"/>
</dbReference>
<dbReference type="FunFam" id="3.30.160.60:FF:002343">
    <property type="entry name" value="Zinc finger protein 33A"/>
    <property type="match status" value="2"/>
</dbReference>
<dbReference type="GO" id="GO:0005634">
    <property type="term" value="C:nucleus"/>
    <property type="evidence" value="ECO:0007669"/>
    <property type="project" value="UniProtKB-SubCell"/>
</dbReference>
<dbReference type="PROSITE" id="PS00028">
    <property type="entry name" value="ZINC_FINGER_C2H2_1"/>
    <property type="match status" value="6"/>
</dbReference>
<organism evidence="12 13">
    <name type="scientific">Acipenser oxyrinchus oxyrinchus</name>
    <dbReference type="NCBI Taxonomy" id="40147"/>
    <lineage>
        <taxon>Eukaryota</taxon>
        <taxon>Metazoa</taxon>
        <taxon>Chordata</taxon>
        <taxon>Craniata</taxon>
        <taxon>Vertebrata</taxon>
        <taxon>Euteleostomi</taxon>
        <taxon>Actinopterygii</taxon>
        <taxon>Chondrostei</taxon>
        <taxon>Acipenseriformes</taxon>
        <taxon>Acipenseridae</taxon>
        <taxon>Acipenser</taxon>
    </lineage>
</organism>
<feature type="domain" description="C2H2-type" evidence="11">
    <location>
        <begin position="171"/>
        <end position="192"/>
    </location>
</feature>
<comment type="caution">
    <text evidence="12">The sequence shown here is derived from an EMBL/GenBank/DDBJ whole genome shotgun (WGS) entry which is preliminary data.</text>
</comment>
<dbReference type="Gene3D" id="3.30.160.60">
    <property type="entry name" value="Classic Zinc Finger"/>
    <property type="match status" value="10"/>
</dbReference>
<evidence type="ECO:0000256" key="9">
    <source>
        <dbReference type="ARBA" id="ARBA00023242"/>
    </source>
</evidence>
<feature type="domain" description="C2H2-type" evidence="11">
    <location>
        <begin position="477"/>
        <end position="498"/>
    </location>
</feature>
<dbReference type="GO" id="GO:0008270">
    <property type="term" value="F:zinc ion binding"/>
    <property type="evidence" value="ECO:0007669"/>
    <property type="project" value="UniProtKB-KW"/>
</dbReference>
<keyword evidence="2" id="KW-0479">Metal-binding</keyword>
<dbReference type="GO" id="GO:0000978">
    <property type="term" value="F:RNA polymerase II cis-regulatory region sequence-specific DNA binding"/>
    <property type="evidence" value="ECO:0007669"/>
    <property type="project" value="TreeGrafter"/>
</dbReference>
<evidence type="ECO:0000256" key="3">
    <source>
        <dbReference type="ARBA" id="ARBA00022737"/>
    </source>
</evidence>
<dbReference type="EMBL" id="JAGXEW010000048">
    <property type="protein sequence ID" value="KAK1152069.1"/>
    <property type="molecule type" value="Genomic_DNA"/>
</dbReference>
<dbReference type="Pfam" id="PF00096">
    <property type="entry name" value="zf-C2H2"/>
    <property type="match status" value="5"/>
</dbReference>
<evidence type="ECO:0000256" key="4">
    <source>
        <dbReference type="ARBA" id="ARBA00022771"/>
    </source>
</evidence>
<sequence length="747" mass="83710">MEPVHIKEESPVLESVHIKEESPVLEQQTGTGKTPYNCHECGADFRHHSTVKHHLRVLKVQLGYPCERQDSEMEPVHIKEELPELDPVHVEEESPVLESVHIKRVILNSKPLSSLQGSLPCPGCGESFNPEGNLETSPGKTLHRCAGSVKTFRESGILNGQQQTGTGKTPYNCHECGADFRPHSTVKHHLRVLKVQLGYPCERQDSEVEPVHIKEELPELDPVHVKEESPVLESVHIKEESPALESVHIKRVILNSKPLSSLQGSLPCPGCGENFNPEGNCETSPGKTLHRCAGSVKTFRESGILNGQQQTGTGKTPYNCHDCGADFRHHSTVKHHLRVLKVQLGYPCERQDSEMEPVHIKEELPELDPVHVKEESPVLESVHIKEESPVLESVHIKEEGPVLESVHIKRVILNSKPLSSLQGSLPCPGCGESFNPERNLETSPVKTLHRCAGCVNTFRESGILNGQQQTGTGKTPYNCHECGADFRHHSTVKHHLRVLKVQLGYPCERQDSEMEPVHIKEELPELEPVHVKEELPELDPVHVKEEGNHFKTSSLQGSLSCTECGKSFNRLGHLKDHQLIHTGEKQQVCADCGKSFSQLKNLKRHQRIHSGEKPHVCDDCGKSFSQSGNLKKHQRIHTGEKPIACADCGKNFRDLQNLKLHQRIHTGEKPYACADCGKSFSQSRTLRNHQLIHTGENPHHCNDCGKSFRWIYSLKRHQRFHTAEKPHHCCPVLLKDTNASCESLVRM</sequence>
<dbReference type="Proteomes" id="UP001230051">
    <property type="component" value="Unassembled WGS sequence"/>
</dbReference>
<evidence type="ECO:0000256" key="5">
    <source>
        <dbReference type="ARBA" id="ARBA00022833"/>
    </source>
</evidence>
<accession>A0AAD8CIF0</accession>
<name>A0AAD8CIF0_ACIOX</name>
<dbReference type="SMART" id="SM00355">
    <property type="entry name" value="ZnF_C2H2"/>
    <property type="match status" value="10"/>
</dbReference>
<evidence type="ECO:0000313" key="12">
    <source>
        <dbReference type="EMBL" id="KAK1152069.1"/>
    </source>
</evidence>
<keyword evidence="6" id="KW-0805">Transcription regulation</keyword>
<feature type="domain" description="C2H2-type" evidence="11">
    <location>
        <begin position="318"/>
        <end position="339"/>
    </location>
</feature>
<comment type="subcellular location">
    <subcellularLocation>
        <location evidence="1">Nucleus</location>
    </subcellularLocation>
</comment>
<evidence type="ECO:0000256" key="7">
    <source>
        <dbReference type="ARBA" id="ARBA00023125"/>
    </source>
</evidence>
<dbReference type="FunFam" id="3.30.160.60:FF:000358">
    <property type="entry name" value="zinc finger protein 24"/>
    <property type="match status" value="1"/>
</dbReference>
<evidence type="ECO:0000256" key="6">
    <source>
        <dbReference type="ARBA" id="ARBA00023015"/>
    </source>
</evidence>
<gene>
    <name evidence="12" type="ORF">AOXY_G31650</name>
</gene>
<evidence type="ECO:0000256" key="1">
    <source>
        <dbReference type="ARBA" id="ARBA00004123"/>
    </source>
</evidence>
<dbReference type="InterPro" id="IPR036236">
    <property type="entry name" value="Znf_C2H2_sf"/>
</dbReference>
<evidence type="ECO:0000313" key="13">
    <source>
        <dbReference type="Proteomes" id="UP001230051"/>
    </source>
</evidence>